<reference evidence="3" key="1">
    <citation type="submission" date="2017-09" db="EMBL/GenBank/DDBJ databases">
        <title>Depth-based differentiation of microbial function through sediment-hosted aquifers and enrichment of novel symbionts in the deep terrestrial subsurface.</title>
        <authorList>
            <person name="Probst A.J."/>
            <person name="Ladd B."/>
            <person name="Jarett J.K."/>
            <person name="Geller-Mcgrath D.E."/>
            <person name="Sieber C.M.K."/>
            <person name="Emerson J.B."/>
            <person name="Anantharaman K."/>
            <person name="Thomas B.C."/>
            <person name="Malmstrom R."/>
            <person name="Stieglmeier M."/>
            <person name="Klingl A."/>
            <person name="Woyke T."/>
            <person name="Ryan C.M."/>
            <person name="Banfield J.F."/>
        </authorList>
    </citation>
    <scope>NUCLEOTIDE SEQUENCE [LARGE SCALE GENOMIC DNA]</scope>
</reference>
<keyword evidence="1" id="KW-0732">Signal</keyword>
<accession>A0A2H0X8I9</accession>
<name>A0A2H0X8I9_UNCKA</name>
<protein>
    <submittedName>
        <fullName evidence="2">Uncharacterized protein</fullName>
    </submittedName>
</protein>
<gene>
    <name evidence="2" type="ORF">COT51_03865</name>
</gene>
<feature type="chain" id="PRO_5013715602" evidence="1">
    <location>
        <begin position="24"/>
        <end position="174"/>
    </location>
</feature>
<organism evidence="2 3">
    <name type="scientific">candidate division WWE3 bacterium CG08_land_8_20_14_0_20_41_15</name>
    <dbReference type="NCBI Taxonomy" id="1975086"/>
    <lineage>
        <taxon>Bacteria</taxon>
        <taxon>Katanobacteria</taxon>
    </lineage>
</organism>
<feature type="signal peptide" evidence="1">
    <location>
        <begin position="1"/>
        <end position="23"/>
    </location>
</feature>
<proteinExistence type="predicted"/>
<dbReference type="EMBL" id="PEYV01000063">
    <property type="protein sequence ID" value="PIS21222.1"/>
    <property type="molecule type" value="Genomic_DNA"/>
</dbReference>
<evidence type="ECO:0000313" key="2">
    <source>
        <dbReference type="EMBL" id="PIS21222.1"/>
    </source>
</evidence>
<sequence>MKKIFGLIVICFIIAIVSGCAVSADSQSFGGPEVIYSSGTVFRDVTTSGSSDQMVVASVLEDTAEQRNATPFWPGTTSVLTGSERVPVDAEAYIWPKGACGKLPKGSKMPVLGKNAKYYLLENGQFIETGEKPALGCLCSGYKELRGNYALVQAHLMGPNEETVYADRWIEICQ</sequence>
<evidence type="ECO:0000313" key="3">
    <source>
        <dbReference type="Proteomes" id="UP000231098"/>
    </source>
</evidence>
<dbReference type="AlphaFoldDB" id="A0A2H0X8I9"/>
<comment type="caution">
    <text evidence="2">The sequence shown here is derived from an EMBL/GenBank/DDBJ whole genome shotgun (WGS) entry which is preliminary data.</text>
</comment>
<dbReference type="Proteomes" id="UP000231098">
    <property type="component" value="Unassembled WGS sequence"/>
</dbReference>
<evidence type="ECO:0000256" key="1">
    <source>
        <dbReference type="SAM" id="SignalP"/>
    </source>
</evidence>
<dbReference type="PROSITE" id="PS51257">
    <property type="entry name" value="PROKAR_LIPOPROTEIN"/>
    <property type="match status" value="1"/>
</dbReference>